<dbReference type="Pfam" id="PF00293">
    <property type="entry name" value="NUDIX"/>
    <property type="match status" value="1"/>
</dbReference>
<dbReference type="CDD" id="cd02883">
    <property type="entry name" value="NUDIX_Hydrolase"/>
    <property type="match status" value="1"/>
</dbReference>
<protein>
    <submittedName>
        <fullName evidence="2">MutT/NUDIX hydrolase</fullName>
    </submittedName>
</protein>
<evidence type="ECO:0000313" key="2">
    <source>
        <dbReference type="EMBL" id="WQJ51465.1"/>
    </source>
</evidence>
<dbReference type="InterPro" id="IPR000086">
    <property type="entry name" value="NUDIX_hydrolase_dom"/>
</dbReference>
<dbReference type="PROSITE" id="PS51462">
    <property type="entry name" value="NUDIX"/>
    <property type="match status" value="1"/>
</dbReference>
<dbReference type="GO" id="GO:0016787">
    <property type="term" value="F:hydrolase activity"/>
    <property type="evidence" value="ECO:0007669"/>
    <property type="project" value="UniProtKB-KW"/>
</dbReference>
<sequence>MNKLRNFEFEYNGEKYWYSRSITVATCIFCKDSDGNWCALINKRGKGCPTAVGKWNVPAGYLDHDEDICSCGMRETYEETGLIIPRALMNFYAINSVPDTKRQNVNVIYYVVLPGVIDDYQLTTEHSEPDEVDDIMFIPISMIFTSDIQIAFNNDSILLDVYNKIIINHNKSK</sequence>
<organism evidence="2 3">
    <name type="scientific">phage Lak_Megaphage_RVC_AP3_GC26</name>
    <dbReference type="NCBI Taxonomy" id="3109225"/>
    <lineage>
        <taxon>Viruses</taxon>
        <taxon>Duplodnaviria</taxon>
        <taxon>Heunggongvirae</taxon>
        <taxon>Uroviricota</taxon>
        <taxon>Caudoviricetes</taxon>
        <taxon>Caudoviricetes code 15 clade</taxon>
    </lineage>
</organism>
<evidence type="ECO:0000259" key="1">
    <source>
        <dbReference type="PROSITE" id="PS51462"/>
    </source>
</evidence>
<dbReference type="InterPro" id="IPR015797">
    <property type="entry name" value="NUDIX_hydrolase-like_dom_sf"/>
</dbReference>
<accession>A0ABZ0Z363</accession>
<proteinExistence type="predicted"/>
<dbReference type="Proteomes" id="UP001348805">
    <property type="component" value="Segment"/>
</dbReference>
<name>A0ABZ0Z363_9CAUD</name>
<keyword evidence="2" id="KW-0378">Hydrolase</keyword>
<keyword evidence="3" id="KW-1185">Reference proteome</keyword>
<feature type="domain" description="Nudix hydrolase" evidence="1">
    <location>
        <begin position="19"/>
        <end position="163"/>
    </location>
</feature>
<reference evidence="2 3" key="1">
    <citation type="submission" date="2023-11" db="EMBL/GenBank/DDBJ databases">
        <authorList>
            <person name="Cook R."/>
            <person name="Crisci M."/>
            <person name="Pye H."/>
            <person name="Adriaenssens E."/>
            <person name="Santini J."/>
        </authorList>
    </citation>
    <scope>NUCLEOTIDE SEQUENCE [LARGE SCALE GENOMIC DNA]</scope>
    <source>
        <strain evidence="2">Lak_Megaphage_RVC_AP3_GC26</strain>
    </source>
</reference>
<dbReference type="Gene3D" id="3.90.79.10">
    <property type="entry name" value="Nucleoside Triphosphate Pyrophosphohydrolase"/>
    <property type="match status" value="1"/>
</dbReference>
<dbReference type="EMBL" id="OR769219">
    <property type="protein sequence ID" value="WQJ51465.1"/>
    <property type="molecule type" value="Genomic_DNA"/>
</dbReference>
<dbReference type="SUPFAM" id="SSF55811">
    <property type="entry name" value="Nudix"/>
    <property type="match status" value="1"/>
</dbReference>
<evidence type="ECO:0000313" key="3">
    <source>
        <dbReference type="Proteomes" id="UP001348805"/>
    </source>
</evidence>